<protein>
    <recommendedName>
        <fullName evidence="7">TPX2 C-terminal domain-containing protein</fullName>
    </recommendedName>
</protein>
<feature type="compositionally biased region" description="Basic and acidic residues" evidence="6">
    <location>
        <begin position="1"/>
        <end position="10"/>
    </location>
</feature>
<organism evidence="8 9">
    <name type="scientific">Piromyces finnis</name>
    <dbReference type="NCBI Taxonomy" id="1754191"/>
    <lineage>
        <taxon>Eukaryota</taxon>
        <taxon>Fungi</taxon>
        <taxon>Fungi incertae sedis</taxon>
        <taxon>Chytridiomycota</taxon>
        <taxon>Chytridiomycota incertae sedis</taxon>
        <taxon>Neocallimastigomycetes</taxon>
        <taxon>Neocallimastigales</taxon>
        <taxon>Neocallimastigaceae</taxon>
        <taxon>Piromyces</taxon>
    </lineage>
</organism>
<feature type="region of interest" description="Disordered" evidence="6">
    <location>
        <begin position="850"/>
        <end position="927"/>
    </location>
</feature>
<reference evidence="8 9" key="1">
    <citation type="submission" date="2016-08" db="EMBL/GenBank/DDBJ databases">
        <title>Genomes of anaerobic fungi encode conserved fungal cellulosomes for biomass hydrolysis.</title>
        <authorList>
            <consortium name="DOE Joint Genome Institute"/>
            <person name="Haitjema C.H."/>
            <person name="Gilmore S.P."/>
            <person name="Henske J.K."/>
            <person name="Solomon K.V."/>
            <person name="De Groot R."/>
            <person name="Kuo A."/>
            <person name="Mondo S.J."/>
            <person name="Salamov A.A."/>
            <person name="Labutti K."/>
            <person name="Zhao Z."/>
            <person name="Chiniquy J."/>
            <person name="Barry K."/>
            <person name="Brewer H.M."/>
            <person name="Purvine S.O."/>
            <person name="Wright A.T."/>
            <person name="Boxma B."/>
            <person name="Van Alen T."/>
            <person name="Hackstein J.H."/>
            <person name="Baker S.E."/>
            <person name="Grigoriev I.V."/>
            <person name="O'Malley M.A."/>
        </authorList>
    </citation>
    <scope>NUCLEOTIDE SEQUENCE [LARGE SCALE GENOMIC DNA]</scope>
    <source>
        <strain evidence="9">finn</strain>
    </source>
</reference>
<feature type="compositionally biased region" description="Basic and acidic residues" evidence="6">
    <location>
        <begin position="901"/>
        <end position="925"/>
    </location>
</feature>
<feature type="compositionally biased region" description="Polar residues" evidence="6">
    <location>
        <begin position="1100"/>
        <end position="1122"/>
    </location>
</feature>
<evidence type="ECO:0000313" key="8">
    <source>
        <dbReference type="EMBL" id="ORX51840.1"/>
    </source>
</evidence>
<feature type="region of interest" description="Disordered" evidence="6">
    <location>
        <begin position="973"/>
        <end position="1122"/>
    </location>
</feature>
<feature type="compositionally biased region" description="Basic residues" evidence="6">
    <location>
        <begin position="1351"/>
        <end position="1365"/>
    </location>
</feature>
<dbReference type="GO" id="GO:0005856">
    <property type="term" value="C:cytoskeleton"/>
    <property type="evidence" value="ECO:0007669"/>
    <property type="project" value="UniProtKB-SubCell"/>
</dbReference>
<accession>A0A1Y1VBA3</accession>
<comment type="similarity">
    <text evidence="2">Belongs to the TPX2 family.</text>
</comment>
<feature type="compositionally biased region" description="Polar residues" evidence="6">
    <location>
        <begin position="1001"/>
        <end position="1025"/>
    </location>
</feature>
<feature type="region of interest" description="Disordered" evidence="6">
    <location>
        <begin position="91"/>
        <end position="116"/>
    </location>
</feature>
<keyword evidence="5" id="KW-0175">Coiled coil</keyword>
<feature type="compositionally biased region" description="Basic and acidic residues" evidence="6">
    <location>
        <begin position="626"/>
        <end position="638"/>
    </location>
</feature>
<evidence type="ECO:0000313" key="9">
    <source>
        <dbReference type="Proteomes" id="UP000193719"/>
    </source>
</evidence>
<reference evidence="8 9" key="2">
    <citation type="submission" date="2016-08" db="EMBL/GenBank/DDBJ databases">
        <title>Pervasive Adenine N6-methylation of Active Genes in Fungi.</title>
        <authorList>
            <consortium name="DOE Joint Genome Institute"/>
            <person name="Mondo S.J."/>
            <person name="Dannebaum R.O."/>
            <person name="Kuo R.C."/>
            <person name="Labutti K."/>
            <person name="Haridas S."/>
            <person name="Kuo A."/>
            <person name="Salamov A."/>
            <person name="Ahrendt S.R."/>
            <person name="Lipzen A."/>
            <person name="Sullivan W."/>
            <person name="Andreopoulos W.B."/>
            <person name="Clum A."/>
            <person name="Lindquist E."/>
            <person name="Daum C."/>
            <person name="Ramamoorthy G.K."/>
            <person name="Gryganskyi A."/>
            <person name="Culley D."/>
            <person name="Magnuson J.K."/>
            <person name="James T.Y."/>
            <person name="O'Malley M.A."/>
            <person name="Stajich J.E."/>
            <person name="Spatafora J.W."/>
            <person name="Visel A."/>
            <person name="Grigoriev I.V."/>
        </authorList>
    </citation>
    <scope>NUCLEOTIDE SEQUENCE [LARGE SCALE GENOMIC DNA]</scope>
    <source>
        <strain evidence="9">finn</strain>
    </source>
</reference>
<dbReference type="Pfam" id="PF06886">
    <property type="entry name" value="TPX2"/>
    <property type="match status" value="1"/>
</dbReference>
<comment type="subcellular location">
    <subcellularLocation>
        <location evidence="1">Cytoplasm</location>
        <location evidence="1">Cytoskeleton</location>
    </subcellularLocation>
</comment>
<sequence>MDNKNKDIKSEPSSFLVQDYTPKNTISLNKSGSKSSFVKEEKYEFNAPKYYDFEAGTPSTNVDSWFDTLVDTPCNKTMISSRMMNSQEKKLFTPPSNNIKETPTNKNNDKGKEIEKEEKEYDNIKELKNKVKKENVETIKKTGINKEKTNANLNENTYSNTNINTNTNNDDNTNDNNTTVHNKPSEINNNVDSNITNSHSSIYNNINTNTSKLSNILSSWDTHEKNKITNQANENIKQYLTNSFRTEIHNLNRGKSRKRTEKIVEQNNKIENFRIKSSKPILTSKPVNINTSELRTELFVKREKSRLSETSENEKPVEFESRINTILKFKNTLRRQSKQYKRKLKLTIPKSPNITKVVPRKSRDNWIVKPVMEKKKSRISLEKLFSKPFEIQVPHRMLPLPKFSLSSDKLRQQRLSQIKQNLIKEQESDQQKAEFHASEASNIILSNRTNVNVVERLYHIKRNVPAIEKKENVYKFKARPVPKLKPFIIKRIDKPLTEAISPILHSEIRMKERQLFDEKVHQHQMEMEKLQKEMELEKEKREKIWIKQLRKKIVHHAKPAPNPNLVFRIKPSHQQLTIPKSPSFGHQRPYKTIQMNSIHRQMDHRIRNLSHESKSLKGRIKNLNSEPKEIDDQRRISNEESIEFDENDISRISYASTSSSYASNHPKESESDSLSSSLLKINHPNKLLRKNTALTTTPSVSTTTTHQLEPKKVSSETLKKTIKKEVPTRSLSSSALMSVSSSMNTSTSPLTSPISRSKSSRSSFSVSSSVTLKNSRVSTSTDSLTSKASNITTDPLKPVKSEQPEVNLSTSRSTSTKKNSIGHHQDQSESFFNSLASDISKTVTLDNASTHSSTSAFSDKHSSSTTTKVLKNIQQQQQQKQLKRRQDQEKQLQQHKKQKQKQQEQEKQSQELRKQEKEKLKKFMSKDFNYQGQEKFLQQVKQKQKVQEQLLQQQAQQRQQEQEQKQVLQEKEKQQEQNQQQKPLVKVKKEVTTSPKDTRKLNSTTKSLKNTHSSKQEISSSNDKINSQKEKQPQPENNLLSSPISVLDMFSPAKKRPFPSSTEYNKKRNLSSSGGKEDHQPQNESHRTQKLFDTIHNHQTKSSVNPTTTSNLPELSSQENMIPSNIQGLQKRTKARSKSFIDTNRNTSDYTQHQKARLSDVSMNIKQNILNDIMSFSPIMNTDSPSPFILSEKDRQKLKKRNLFSSPQTKKFEVAQRESSIEHEQRRKSEFLNKILYGDKIKKEKEEKEERSKQNTTKAENYKVQWITIDEIKKNKRSDETGGHLPFEITPLKTSLSDLDTPRHPTLPLDNNLYKTPENHILHSHPLPPPPSEEEEINESSTKISSLISKVTRRTSRRLRPSLIN</sequence>
<feature type="domain" description="TPX2 C-terminal" evidence="7">
    <location>
        <begin position="504"/>
        <end position="577"/>
    </location>
</feature>
<name>A0A1Y1VBA3_9FUNG</name>
<feature type="compositionally biased region" description="Polar residues" evidence="6">
    <location>
        <begin position="94"/>
        <end position="104"/>
    </location>
</feature>
<feature type="region of interest" description="Disordered" evidence="6">
    <location>
        <begin position="154"/>
        <end position="191"/>
    </location>
</feature>
<dbReference type="OrthoDB" id="1684416at2759"/>
<evidence type="ECO:0000256" key="1">
    <source>
        <dbReference type="ARBA" id="ARBA00004245"/>
    </source>
</evidence>
<proteinExistence type="inferred from homology"/>
<dbReference type="InterPro" id="IPR027329">
    <property type="entry name" value="TPX2_C"/>
</dbReference>
<feature type="compositionally biased region" description="Polar residues" evidence="6">
    <location>
        <begin position="11"/>
        <end position="36"/>
    </location>
</feature>
<evidence type="ECO:0000256" key="3">
    <source>
        <dbReference type="ARBA" id="ARBA00022490"/>
    </source>
</evidence>
<feature type="compositionally biased region" description="Low complexity" evidence="6">
    <location>
        <begin position="692"/>
        <end position="705"/>
    </location>
</feature>
<feature type="region of interest" description="Disordered" evidence="6">
    <location>
        <begin position="609"/>
        <end position="642"/>
    </location>
</feature>
<dbReference type="STRING" id="1754191.A0A1Y1VBA3"/>
<evidence type="ECO:0000259" key="7">
    <source>
        <dbReference type="Pfam" id="PF06886"/>
    </source>
</evidence>
<feature type="compositionally biased region" description="Low complexity" evidence="6">
    <location>
        <begin position="730"/>
        <end position="775"/>
    </location>
</feature>
<feature type="compositionally biased region" description="Basic and acidic residues" evidence="6">
    <location>
        <begin position="107"/>
        <end position="116"/>
    </location>
</feature>
<keyword evidence="9" id="KW-1185">Reference proteome</keyword>
<dbReference type="Proteomes" id="UP000193719">
    <property type="component" value="Unassembled WGS sequence"/>
</dbReference>
<keyword evidence="3" id="KW-0963">Cytoplasm</keyword>
<feature type="region of interest" description="Disordered" evidence="6">
    <location>
        <begin position="689"/>
        <end position="827"/>
    </location>
</feature>
<gene>
    <name evidence="8" type="ORF">BCR36DRAFT_350870</name>
</gene>
<feature type="compositionally biased region" description="Polar residues" evidence="6">
    <location>
        <begin position="776"/>
        <end position="793"/>
    </location>
</feature>
<evidence type="ECO:0000256" key="6">
    <source>
        <dbReference type="SAM" id="MobiDB-lite"/>
    </source>
</evidence>
<evidence type="ECO:0000256" key="2">
    <source>
        <dbReference type="ARBA" id="ARBA00005885"/>
    </source>
</evidence>
<dbReference type="EMBL" id="MCFH01000017">
    <property type="protein sequence ID" value="ORX51840.1"/>
    <property type="molecule type" value="Genomic_DNA"/>
</dbReference>
<feature type="compositionally biased region" description="Polar residues" evidence="6">
    <location>
        <begin position="850"/>
        <end position="873"/>
    </location>
</feature>
<feature type="coiled-coil region" evidence="5">
    <location>
        <begin position="513"/>
        <end position="542"/>
    </location>
</feature>
<feature type="compositionally biased region" description="Low complexity" evidence="6">
    <location>
        <begin position="154"/>
        <end position="182"/>
    </location>
</feature>
<feature type="compositionally biased region" description="Basic and acidic residues" evidence="6">
    <location>
        <begin position="708"/>
        <end position="727"/>
    </location>
</feature>
<feature type="compositionally biased region" description="Basic and acidic residues" evidence="6">
    <location>
        <begin position="987"/>
        <end position="1000"/>
    </location>
</feature>
<feature type="region of interest" description="Disordered" evidence="6">
    <location>
        <begin position="1"/>
        <end position="37"/>
    </location>
</feature>
<evidence type="ECO:0000256" key="4">
    <source>
        <dbReference type="ARBA" id="ARBA00023212"/>
    </source>
</evidence>
<keyword evidence="4" id="KW-0206">Cytoskeleton</keyword>
<evidence type="ECO:0000256" key="5">
    <source>
        <dbReference type="SAM" id="Coils"/>
    </source>
</evidence>
<feature type="compositionally biased region" description="Basic and acidic residues" evidence="6">
    <location>
        <begin position="1075"/>
        <end position="1087"/>
    </location>
</feature>
<feature type="region of interest" description="Disordered" evidence="6">
    <location>
        <begin position="1319"/>
        <end position="1365"/>
    </location>
</feature>
<feature type="compositionally biased region" description="Polar residues" evidence="6">
    <location>
        <begin position="1034"/>
        <end position="1044"/>
    </location>
</feature>
<comment type="caution">
    <text evidence="8">The sequence shown here is derived from an EMBL/GenBank/DDBJ whole genome shotgun (WGS) entry which is preliminary data.</text>
</comment>